<gene>
    <name evidence="2" type="ORF">AAF712_010973</name>
</gene>
<name>A0ABR2ZM85_9AGAR</name>
<sequence length="494" mass="56298">MEETESVQTQGVVKEDHCIPRTIHHLPPELLMKIFALTLEAHILEFRWEGSRRRASSSLDQSTHPNWALSQVCRLWREITLNMPSLWSFITLAFPSSEDSPTSAKLQKYLLDLQLERVANHPIDIIAATPDPFSSRIKRPLLQLCSRSPIWRRICIELWGDLFWLWGVSIQGRLQSLESLDLKFILPITRDVYCFQSAPQLKNLAFSAGELALQQLWHPNKLKLPYSQITHFCWKDETETKSESMDNQGLSILFSHRALLLLQNLKYCRLELRGETLYQYRLIQARDAFVMNQLRVSFQHLAELELGGVDVQNGADAILDFLEVSSSLERLNIFSSGLDRTALSNFITHPKNLLCLRIPNVEMLSNEFLIILRSLTSLTDLTFGMRGGITDDYLSLFLPDELNGDGFAAVPHLQNLSLLPIPHFTSTYSTDILLDVLESRRESSPTGNSFESSPSSCSRLLSVNLDKQLDTPPALQRLSQLQIEGLRVGLSWEK</sequence>
<evidence type="ECO:0000313" key="3">
    <source>
        <dbReference type="Proteomes" id="UP001437256"/>
    </source>
</evidence>
<protein>
    <recommendedName>
        <fullName evidence="1">F-box domain-containing protein</fullName>
    </recommendedName>
</protein>
<dbReference type="Proteomes" id="UP001437256">
    <property type="component" value="Unassembled WGS sequence"/>
</dbReference>
<reference evidence="2 3" key="1">
    <citation type="submission" date="2024-05" db="EMBL/GenBank/DDBJ databases">
        <title>A draft genome resource for the thread blight pathogen Marasmius tenuissimus strain MS-2.</title>
        <authorList>
            <person name="Yulfo-Soto G.E."/>
            <person name="Baruah I.K."/>
            <person name="Amoako-Attah I."/>
            <person name="Bukari Y."/>
            <person name="Meinhardt L.W."/>
            <person name="Bailey B.A."/>
            <person name="Cohen S.P."/>
        </authorList>
    </citation>
    <scope>NUCLEOTIDE SEQUENCE [LARGE SCALE GENOMIC DNA]</scope>
    <source>
        <strain evidence="2 3">MS-2</strain>
    </source>
</reference>
<proteinExistence type="predicted"/>
<organism evidence="2 3">
    <name type="scientific">Marasmius tenuissimus</name>
    <dbReference type="NCBI Taxonomy" id="585030"/>
    <lineage>
        <taxon>Eukaryota</taxon>
        <taxon>Fungi</taxon>
        <taxon>Dikarya</taxon>
        <taxon>Basidiomycota</taxon>
        <taxon>Agaricomycotina</taxon>
        <taxon>Agaricomycetes</taxon>
        <taxon>Agaricomycetidae</taxon>
        <taxon>Agaricales</taxon>
        <taxon>Marasmiineae</taxon>
        <taxon>Marasmiaceae</taxon>
        <taxon>Marasmius</taxon>
    </lineage>
</organism>
<keyword evidence="3" id="KW-1185">Reference proteome</keyword>
<accession>A0ABR2ZM85</accession>
<evidence type="ECO:0000259" key="1">
    <source>
        <dbReference type="Pfam" id="PF12937"/>
    </source>
</evidence>
<dbReference type="InterPro" id="IPR001810">
    <property type="entry name" value="F-box_dom"/>
</dbReference>
<feature type="domain" description="F-box" evidence="1">
    <location>
        <begin position="23"/>
        <end position="91"/>
    </location>
</feature>
<evidence type="ECO:0000313" key="2">
    <source>
        <dbReference type="EMBL" id="KAL0062131.1"/>
    </source>
</evidence>
<comment type="caution">
    <text evidence="2">The sequence shown here is derived from an EMBL/GenBank/DDBJ whole genome shotgun (WGS) entry which is preliminary data.</text>
</comment>
<dbReference type="SUPFAM" id="SSF52047">
    <property type="entry name" value="RNI-like"/>
    <property type="match status" value="1"/>
</dbReference>
<dbReference type="Pfam" id="PF12937">
    <property type="entry name" value="F-box-like"/>
    <property type="match status" value="1"/>
</dbReference>
<dbReference type="Gene3D" id="1.20.1280.50">
    <property type="match status" value="1"/>
</dbReference>
<dbReference type="EMBL" id="JBBXMP010000113">
    <property type="protein sequence ID" value="KAL0062131.1"/>
    <property type="molecule type" value="Genomic_DNA"/>
</dbReference>